<keyword evidence="2" id="KW-1185">Reference proteome</keyword>
<sequence>MPADVPLRDYFAIDNDVAAAGIVTDSDIVAKVMDGEGESADEDPNDSDERPRPTMTEAAHALTVLEDICMVSSDNWISPTEHGQAVKCKYCNCVLKPHYTDLLKHADSKKHKDYIVPAPQQLKQFLAQISKPNFDQAKREVRIALFTAMHASVSAVDELGEILQEFDGKFRMHRTKCAAVIKNVLAPHFNRKLDKMVKDAPGYSLMLDESTHVSTTKQLCVSVRFHNSKTNCISNTFLDLKKVANGAAEVMHQCVMDILSDHGLSLKDCVGIATDGANSMCGEHNSLWSRLREGNPDLILVKCMCHSLDLVAAKSMQTMPPALEYMVPRIAQLLCSQLHQARCIQGIV</sequence>
<dbReference type="EMBL" id="CM023472">
    <property type="protein sequence ID" value="KAH7959217.1"/>
    <property type="molecule type" value="Genomic_DNA"/>
</dbReference>
<name>A0ACB8D3R9_DERSI</name>
<comment type="caution">
    <text evidence="1">The sequence shown here is derived from an EMBL/GenBank/DDBJ whole genome shotgun (WGS) entry which is preliminary data.</text>
</comment>
<reference evidence="1" key="1">
    <citation type="submission" date="2020-05" db="EMBL/GenBank/DDBJ databases">
        <title>Large-scale comparative analyses of tick genomes elucidate their genetic diversity and vector capacities.</title>
        <authorList>
            <person name="Jia N."/>
            <person name="Wang J."/>
            <person name="Shi W."/>
            <person name="Du L."/>
            <person name="Sun Y."/>
            <person name="Zhan W."/>
            <person name="Jiang J."/>
            <person name="Wang Q."/>
            <person name="Zhang B."/>
            <person name="Ji P."/>
            <person name="Sakyi L.B."/>
            <person name="Cui X."/>
            <person name="Yuan T."/>
            <person name="Jiang B."/>
            <person name="Yang W."/>
            <person name="Lam T.T.-Y."/>
            <person name="Chang Q."/>
            <person name="Ding S."/>
            <person name="Wang X."/>
            <person name="Zhu J."/>
            <person name="Ruan X."/>
            <person name="Zhao L."/>
            <person name="Wei J."/>
            <person name="Que T."/>
            <person name="Du C."/>
            <person name="Cheng J."/>
            <person name="Dai P."/>
            <person name="Han X."/>
            <person name="Huang E."/>
            <person name="Gao Y."/>
            <person name="Liu J."/>
            <person name="Shao H."/>
            <person name="Ye R."/>
            <person name="Li L."/>
            <person name="Wei W."/>
            <person name="Wang X."/>
            <person name="Wang C."/>
            <person name="Yang T."/>
            <person name="Huo Q."/>
            <person name="Li W."/>
            <person name="Guo W."/>
            <person name="Chen H."/>
            <person name="Zhou L."/>
            <person name="Ni X."/>
            <person name="Tian J."/>
            <person name="Zhou Y."/>
            <person name="Sheng Y."/>
            <person name="Liu T."/>
            <person name="Pan Y."/>
            <person name="Xia L."/>
            <person name="Li J."/>
            <person name="Zhao F."/>
            <person name="Cao W."/>
        </authorList>
    </citation>
    <scope>NUCLEOTIDE SEQUENCE</scope>
    <source>
        <strain evidence="1">Dsil-2018</strain>
    </source>
</reference>
<accession>A0ACB8D3R9</accession>
<proteinExistence type="predicted"/>
<dbReference type="Proteomes" id="UP000821865">
    <property type="component" value="Chromosome 3"/>
</dbReference>
<protein>
    <submittedName>
        <fullName evidence="1">Uncharacterized protein</fullName>
    </submittedName>
</protein>
<evidence type="ECO:0000313" key="1">
    <source>
        <dbReference type="EMBL" id="KAH7959217.1"/>
    </source>
</evidence>
<evidence type="ECO:0000313" key="2">
    <source>
        <dbReference type="Proteomes" id="UP000821865"/>
    </source>
</evidence>
<gene>
    <name evidence="1" type="ORF">HPB49_009393</name>
</gene>
<organism evidence="1 2">
    <name type="scientific">Dermacentor silvarum</name>
    <name type="common">Tick</name>
    <dbReference type="NCBI Taxonomy" id="543639"/>
    <lineage>
        <taxon>Eukaryota</taxon>
        <taxon>Metazoa</taxon>
        <taxon>Ecdysozoa</taxon>
        <taxon>Arthropoda</taxon>
        <taxon>Chelicerata</taxon>
        <taxon>Arachnida</taxon>
        <taxon>Acari</taxon>
        <taxon>Parasitiformes</taxon>
        <taxon>Ixodida</taxon>
        <taxon>Ixodoidea</taxon>
        <taxon>Ixodidae</taxon>
        <taxon>Rhipicephalinae</taxon>
        <taxon>Dermacentor</taxon>
    </lineage>
</organism>